<sequence length="205" mass="23703">MSEDYFKKWIRRFINERLQPSTEKKLKTYMERDAALTTRVEKVTKASADDLEKYIYGHAIYMSAENFNGAILEEYLSIILEPIGWIWCSGSVFRAIDFCLLDYDDSKNDSVMLQVKNKYNTENSSSSAIRSGTTIIKWNRLNRPDSVDLSKPIPNWESLKELVLTHTKITDQVTVEKINSAVEKLNENLYLKFIHANSSTEVESI</sequence>
<proteinExistence type="predicted"/>
<comment type="caution">
    <text evidence="1">The sequence shown here is derived from an EMBL/GenBank/DDBJ whole genome shotgun (WGS) entry which is preliminary data.</text>
</comment>
<keyword evidence="1" id="KW-0540">Nuclease</keyword>
<protein>
    <submittedName>
        <fullName evidence="1">Restriction endonuclease</fullName>
    </submittedName>
</protein>
<evidence type="ECO:0000313" key="1">
    <source>
        <dbReference type="EMBL" id="PMC82025.1"/>
    </source>
</evidence>
<dbReference type="GO" id="GO:0009307">
    <property type="term" value="P:DNA restriction-modification system"/>
    <property type="evidence" value="ECO:0007669"/>
    <property type="project" value="InterPro"/>
</dbReference>
<dbReference type="GO" id="GO:0003677">
    <property type="term" value="F:DNA binding"/>
    <property type="evidence" value="ECO:0007669"/>
    <property type="project" value="InterPro"/>
</dbReference>
<name>A0A2N6UJV2_9FIRM</name>
<dbReference type="EMBL" id="PNHP01000002">
    <property type="protein sequence ID" value="PMC82025.1"/>
    <property type="molecule type" value="Genomic_DNA"/>
</dbReference>
<dbReference type="Pfam" id="PF09570">
    <property type="entry name" value="RE_SinI"/>
    <property type="match status" value="1"/>
</dbReference>
<keyword evidence="1" id="KW-0378">Hydrolase</keyword>
<accession>A0A2N6UJV2</accession>
<dbReference type="GO" id="GO:0009036">
    <property type="term" value="F:type II site-specific deoxyribonuclease activity"/>
    <property type="evidence" value="ECO:0007669"/>
    <property type="project" value="InterPro"/>
</dbReference>
<gene>
    <name evidence="1" type="ORF">CJ192_03395</name>
</gene>
<dbReference type="AlphaFoldDB" id="A0A2N6UJV2"/>
<keyword evidence="1" id="KW-0255">Endonuclease</keyword>
<dbReference type="Proteomes" id="UP000235658">
    <property type="component" value="Unassembled WGS sequence"/>
</dbReference>
<evidence type="ECO:0000313" key="2">
    <source>
        <dbReference type="Proteomes" id="UP000235658"/>
    </source>
</evidence>
<reference evidence="1 2" key="1">
    <citation type="submission" date="2017-09" db="EMBL/GenBank/DDBJ databases">
        <title>Bacterial strain isolated from the female urinary microbiota.</title>
        <authorList>
            <person name="Thomas-White K."/>
            <person name="Kumar N."/>
            <person name="Forster S."/>
            <person name="Putonti C."/>
            <person name="Lawley T."/>
            <person name="Wolfe A.J."/>
        </authorList>
    </citation>
    <scope>NUCLEOTIDE SEQUENCE [LARGE SCALE GENOMIC DNA]</scope>
    <source>
        <strain evidence="1 2">UMB0204</strain>
    </source>
</reference>
<organism evidence="1 2">
    <name type="scientific">Anaerococcus hydrogenalis</name>
    <dbReference type="NCBI Taxonomy" id="33029"/>
    <lineage>
        <taxon>Bacteria</taxon>
        <taxon>Bacillati</taxon>
        <taxon>Bacillota</taxon>
        <taxon>Tissierellia</taxon>
        <taxon>Tissierellales</taxon>
        <taxon>Peptoniphilaceae</taxon>
        <taxon>Anaerococcus</taxon>
    </lineage>
</organism>
<dbReference type="InterPro" id="IPR019070">
    <property type="entry name" value="Restrct_endonuc_II_SinI"/>
</dbReference>